<keyword evidence="1" id="KW-0812">Transmembrane</keyword>
<dbReference type="EMBL" id="PCYJ01000003">
    <property type="protein sequence ID" value="PIR45674.1"/>
    <property type="molecule type" value="Genomic_DNA"/>
</dbReference>
<reference evidence="2 3" key="1">
    <citation type="submission" date="2017-09" db="EMBL/GenBank/DDBJ databases">
        <title>Depth-based differentiation of microbial function through sediment-hosted aquifers and enrichment of novel symbionts in the deep terrestrial subsurface.</title>
        <authorList>
            <person name="Probst A.J."/>
            <person name="Ladd B."/>
            <person name="Jarett J.K."/>
            <person name="Geller-Mcgrath D.E."/>
            <person name="Sieber C.M."/>
            <person name="Emerson J.B."/>
            <person name="Anantharaman K."/>
            <person name="Thomas B.C."/>
            <person name="Malmstrom R."/>
            <person name="Stieglmeier M."/>
            <person name="Klingl A."/>
            <person name="Woyke T."/>
            <person name="Ryan C.M."/>
            <person name="Banfield J.F."/>
        </authorList>
    </citation>
    <scope>NUCLEOTIDE SEQUENCE [LARGE SCALE GENOMIC DNA]</scope>
    <source>
        <strain evidence="2">CG10_big_fil_rev_8_21_14_0_10_50_13</strain>
    </source>
</reference>
<organism evidence="2 3">
    <name type="scientific">Candidatus Vogelbacteria bacterium CG10_big_fil_rev_8_21_14_0_10_50_13</name>
    <dbReference type="NCBI Taxonomy" id="1975044"/>
    <lineage>
        <taxon>Bacteria</taxon>
        <taxon>Candidatus Vogeliibacteriota</taxon>
    </lineage>
</organism>
<dbReference type="AlphaFoldDB" id="A0A2H0RI17"/>
<keyword evidence="1" id="KW-1133">Transmembrane helix</keyword>
<evidence type="ECO:0000313" key="2">
    <source>
        <dbReference type="EMBL" id="PIR45674.1"/>
    </source>
</evidence>
<protein>
    <recommendedName>
        <fullName evidence="4">Septum formation initiator</fullName>
    </recommendedName>
</protein>
<sequence length="125" mass="14069">MAVRQDGRRAANKETGWGRRLLAVGIFILIVALARSVWLVQGKFIESRTARDEAAAAATALETRKIGLERKVERLDTVRGQEEEIRQKLPVAKEGEQVVVIIDESADNDDAPGETKSWWQNLWPF</sequence>
<accession>A0A2H0RI17</accession>
<comment type="caution">
    <text evidence="2">The sequence shown here is derived from an EMBL/GenBank/DDBJ whole genome shotgun (WGS) entry which is preliminary data.</text>
</comment>
<evidence type="ECO:0008006" key="4">
    <source>
        <dbReference type="Google" id="ProtNLM"/>
    </source>
</evidence>
<evidence type="ECO:0000256" key="1">
    <source>
        <dbReference type="SAM" id="Phobius"/>
    </source>
</evidence>
<name>A0A2H0RI17_9BACT</name>
<proteinExistence type="predicted"/>
<dbReference type="Proteomes" id="UP000230906">
    <property type="component" value="Unassembled WGS sequence"/>
</dbReference>
<keyword evidence="1" id="KW-0472">Membrane</keyword>
<gene>
    <name evidence="2" type="ORF">COV09_00105</name>
</gene>
<evidence type="ECO:0000313" key="3">
    <source>
        <dbReference type="Proteomes" id="UP000230906"/>
    </source>
</evidence>
<feature type="transmembrane region" description="Helical" evidence="1">
    <location>
        <begin position="21"/>
        <end position="40"/>
    </location>
</feature>